<keyword evidence="3" id="KW-0813">Transport</keyword>
<keyword evidence="9 15" id="KW-1133">Transmembrane helix</keyword>
<evidence type="ECO:0000256" key="11">
    <source>
        <dbReference type="ARBA" id="ARBA00023136"/>
    </source>
</evidence>
<comment type="caution">
    <text evidence="18">The sequence shown here is derived from an EMBL/GenBank/DDBJ whole genome shotgun (WGS) entry which is preliminary data.</text>
</comment>
<dbReference type="PANTHER" id="PTHR22888">
    <property type="entry name" value="CYTOCHROME C OXIDASE, SUBUNIT II"/>
    <property type="match status" value="1"/>
</dbReference>
<dbReference type="Gene3D" id="1.10.287.90">
    <property type="match status" value="1"/>
</dbReference>
<evidence type="ECO:0000259" key="17">
    <source>
        <dbReference type="PROSITE" id="PS50999"/>
    </source>
</evidence>
<evidence type="ECO:0000256" key="5">
    <source>
        <dbReference type="ARBA" id="ARBA00022660"/>
    </source>
</evidence>
<keyword evidence="4" id="KW-1003">Cell membrane</keyword>
<dbReference type="Proteomes" id="UP000249165">
    <property type="component" value="Unassembled WGS sequence"/>
</dbReference>
<comment type="similarity">
    <text evidence="2">Belongs to the cytochrome c oxidase subunit 2 family.</text>
</comment>
<dbReference type="GO" id="GO:0009486">
    <property type="term" value="F:cytochrome bo3 ubiquinol oxidase activity"/>
    <property type="evidence" value="ECO:0007669"/>
    <property type="project" value="InterPro"/>
</dbReference>
<name>A0A327Y723_9RHOB</name>
<evidence type="ECO:0000256" key="8">
    <source>
        <dbReference type="ARBA" id="ARBA00022982"/>
    </source>
</evidence>
<dbReference type="GO" id="GO:0005886">
    <property type="term" value="C:plasma membrane"/>
    <property type="evidence" value="ECO:0007669"/>
    <property type="project" value="UniProtKB-SubCell"/>
</dbReference>
<evidence type="ECO:0000256" key="9">
    <source>
        <dbReference type="ARBA" id="ARBA00022989"/>
    </source>
</evidence>
<dbReference type="GO" id="GO:0016682">
    <property type="term" value="F:oxidoreductase activity, acting on diphenols and related substances as donors, oxygen as acceptor"/>
    <property type="evidence" value="ECO:0007669"/>
    <property type="project" value="InterPro"/>
</dbReference>
<dbReference type="Gene3D" id="2.60.40.420">
    <property type="entry name" value="Cupredoxins - blue copper proteins"/>
    <property type="match status" value="1"/>
</dbReference>
<dbReference type="InterPro" id="IPR010514">
    <property type="entry name" value="COX_ARM"/>
</dbReference>
<dbReference type="InterPro" id="IPR011759">
    <property type="entry name" value="Cyt_c_oxidase_su2_TM_dom"/>
</dbReference>
<organism evidence="18 19">
    <name type="scientific">Salipiger aestuarii</name>
    <dbReference type="NCBI Taxonomy" id="568098"/>
    <lineage>
        <taxon>Bacteria</taxon>
        <taxon>Pseudomonadati</taxon>
        <taxon>Pseudomonadota</taxon>
        <taxon>Alphaproteobacteria</taxon>
        <taxon>Rhodobacterales</taxon>
        <taxon>Roseobacteraceae</taxon>
        <taxon>Salipiger</taxon>
    </lineage>
</organism>
<evidence type="ECO:0000256" key="6">
    <source>
        <dbReference type="ARBA" id="ARBA00022692"/>
    </source>
</evidence>
<evidence type="ECO:0000256" key="10">
    <source>
        <dbReference type="ARBA" id="ARBA00023002"/>
    </source>
</evidence>
<gene>
    <name evidence="18" type="ORF">ATI53_102850</name>
</gene>
<keyword evidence="8" id="KW-0249">Electron transport</keyword>
<keyword evidence="12" id="KW-0564">Palmitate</keyword>
<dbReference type="InterPro" id="IPR034227">
    <property type="entry name" value="CuRO_UO_II"/>
</dbReference>
<keyword evidence="5" id="KW-0679">Respiratory chain</keyword>
<dbReference type="NCBIfam" id="TIGR01433">
    <property type="entry name" value="CyoA"/>
    <property type="match status" value="1"/>
</dbReference>
<dbReference type="CDD" id="cd04212">
    <property type="entry name" value="CuRO_UO_II"/>
    <property type="match status" value="1"/>
</dbReference>
<feature type="transmembrane region" description="Helical" evidence="15">
    <location>
        <begin position="65"/>
        <end position="89"/>
    </location>
</feature>
<keyword evidence="11 15" id="KW-0472">Membrane</keyword>
<dbReference type="SUPFAM" id="SSF81464">
    <property type="entry name" value="Cytochrome c oxidase subunit II-like, transmembrane region"/>
    <property type="match status" value="1"/>
</dbReference>
<evidence type="ECO:0000256" key="15">
    <source>
        <dbReference type="SAM" id="Phobius"/>
    </source>
</evidence>
<feature type="domain" description="Cytochrome oxidase subunit II copper A binding" evidence="16">
    <location>
        <begin position="150"/>
        <end position="262"/>
    </location>
</feature>
<dbReference type="PROSITE" id="PS50999">
    <property type="entry name" value="COX2_TM"/>
    <property type="match status" value="1"/>
</dbReference>
<dbReference type="PROSITE" id="PS50857">
    <property type="entry name" value="COX2_CUA"/>
    <property type="match status" value="1"/>
</dbReference>
<protein>
    <recommendedName>
        <fullName evidence="14">Ubiquinol oxidase polypeptide II</fullName>
    </recommendedName>
</protein>
<dbReference type="InterPro" id="IPR002429">
    <property type="entry name" value="CcO_II-like_C"/>
</dbReference>
<keyword evidence="6 15" id="KW-0812">Transmembrane</keyword>
<dbReference type="InterPro" id="IPR036257">
    <property type="entry name" value="Cyt_c_oxidase_su2_TM_sf"/>
</dbReference>
<accession>A0A327Y723</accession>
<dbReference type="GO" id="GO:0004129">
    <property type="term" value="F:cytochrome-c oxidase activity"/>
    <property type="evidence" value="ECO:0007669"/>
    <property type="project" value="InterPro"/>
</dbReference>
<feature type="transmembrane region" description="Helical" evidence="15">
    <location>
        <begin position="113"/>
        <end position="132"/>
    </location>
</feature>
<evidence type="ECO:0000256" key="13">
    <source>
        <dbReference type="ARBA" id="ARBA00023288"/>
    </source>
</evidence>
<evidence type="ECO:0000259" key="16">
    <source>
        <dbReference type="PROSITE" id="PS50857"/>
    </source>
</evidence>
<keyword evidence="10" id="KW-0560">Oxidoreductase</keyword>
<evidence type="ECO:0000313" key="18">
    <source>
        <dbReference type="EMBL" id="RAK14249.1"/>
    </source>
</evidence>
<dbReference type="EMBL" id="QLMG01000028">
    <property type="protein sequence ID" value="RAK14249.1"/>
    <property type="molecule type" value="Genomic_DNA"/>
</dbReference>
<reference evidence="18 19" key="1">
    <citation type="submission" date="2018-06" db="EMBL/GenBank/DDBJ databases">
        <title>Genomic Encyclopedia of Archaeal and Bacterial Type Strains, Phase II (KMG-II): from individual species to whole genera.</title>
        <authorList>
            <person name="Goeker M."/>
        </authorList>
    </citation>
    <scope>NUCLEOTIDE SEQUENCE [LARGE SCALE GENOMIC DNA]</scope>
    <source>
        <strain evidence="18 19">DSM 22011</strain>
    </source>
</reference>
<evidence type="ECO:0000256" key="1">
    <source>
        <dbReference type="ARBA" id="ARBA00004651"/>
    </source>
</evidence>
<feature type="domain" description="Cytochrome oxidase subunit II transmembrane region profile" evidence="17">
    <location>
        <begin position="43"/>
        <end position="141"/>
    </location>
</feature>
<dbReference type="InterPro" id="IPR008972">
    <property type="entry name" value="Cupredoxin"/>
</dbReference>
<keyword evidence="13" id="KW-0449">Lipoprotein</keyword>
<dbReference type="Pfam" id="PF06481">
    <property type="entry name" value="COX_ARM"/>
    <property type="match status" value="1"/>
</dbReference>
<proteinExistence type="inferred from homology"/>
<evidence type="ECO:0000256" key="12">
    <source>
        <dbReference type="ARBA" id="ARBA00023139"/>
    </source>
</evidence>
<feature type="transmembrane region" description="Helical" evidence="15">
    <location>
        <begin position="35"/>
        <end position="53"/>
    </location>
</feature>
<evidence type="ECO:0000256" key="2">
    <source>
        <dbReference type="ARBA" id="ARBA00007866"/>
    </source>
</evidence>
<evidence type="ECO:0000256" key="14">
    <source>
        <dbReference type="ARBA" id="ARBA00030198"/>
    </source>
</evidence>
<dbReference type="SUPFAM" id="SSF49503">
    <property type="entry name" value="Cupredoxins"/>
    <property type="match status" value="1"/>
</dbReference>
<keyword evidence="19" id="KW-1185">Reference proteome</keyword>
<evidence type="ECO:0000256" key="4">
    <source>
        <dbReference type="ARBA" id="ARBA00022475"/>
    </source>
</evidence>
<evidence type="ECO:0000256" key="3">
    <source>
        <dbReference type="ARBA" id="ARBA00022448"/>
    </source>
</evidence>
<dbReference type="GO" id="GO:0042773">
    <property type="term" value="P:ATP synthesis coupled electron transport"/>
    <property type="evidence" value="ECO:0007669"/>
    <property type="project" value="TreeGrafter"/>
</dbReference>
<dbReference type="InterPro" id="IPR045187">
    <property type="entry name" value="CcO_II"/>
</dbReference>
<comment type="subcellular location">
    <subcellularLocation>
        <location evidence="1">Cell membrane</location>
        <topology evidence="1">Multi-pass membrane protein</topology>
    </subcellularLocation>
</comment>
<dbReference type="InterPro" id="IPR006333">
    <property type="entry name" value="Cyt_o_ubiquinol_oxidase_su2"/>
</dbReference>
<evidence type="ECO:0000256" key="7">
    <source>
        <dbReference type="ARBA" id="ARBA00022729"/>
    </source>
</evidence>
<sequence length="407" mass="43957">MPATLDPDCQRLLPMAGSLSDEQEAEILLAIKKPLLAALGAFALSGCQYDVLFPHGWVGAQQRDLLVISVLLMLIVILPVLVMAVWFPLKYSANRDDMTDYDPDFEHSNKLEAAVWGVPILIVIALGGYTWVYTHRLDPYAALPAGVSTEQPLRIEAVSLDWKWLFIYPDYGVAAVNELAIPVGRPVEFSLTSSTVMNTLSIPKLGGMVYSMAGMETRLHLIADRQGTYPGRSAHYSGPGFAGMTFDTLAMGNAEFDAWVAARREEGEALTRASYLDLEKPSMNAPVQYYATVEDDLFDRIVEMCVEDGKVCMGHMMMQDRMGGGGLDGIGDAGAYSYDRDRAIDGFGNLIDLPPVDGHGTDAHGADHEATDTTSAGATQLTNLLGLDPDALCSPAGAKTEAQTNGI</sequence>
<dbReference type="AlphaFoldDB" id="A0A327Y723"/>
<keyword evidence="7" id="KW-0732">Signal</keyword>
<dbReference type="GO" id="GO:0005507">
    <property type="term" value="F:copper ion binding"/>
    <property type="evidence" value="ECO:0007669"/>
    <property type="project" value="InterPro"/>
</dbReference>
<dbReference type="PANTHER" id="PTHR22888:SF18">
    <property type="entry name" value="CYTOCHROME BO(3) UBIQUINOL OXIDASE SUBUNIT 2"/>
    <property type="match status" value="1"/>
</dbReference>
<evidence type="ECO:0000313" key="19">
    <source>
        <dbReference type="Proteomes" id="UP000249165"/>
    </source>
</evidence>